<comment type="caution">
    <text evidence="3">The sequence shown here is derived from an EMBL/GenBank/DDBJ whole genome shotgun (WGS) entry which is preliminary data.</text>
</comment>
<reference evidence="3" key="1">
    <citation type="submission" date="2023-02" db="EMBL/GenBank/DDBJ databases">
        <title>Genome of toxic invasive species Heracleum sosnowskyi carries increased number of genes despite the absence of recent whole-genome duplications.</title>
        <authorList>
            <person name="Schelkunov M."/>
            <person name="Shtratnikova V."/>
            <person name="Makarenko M."/>
            <person name="Klepikova A."/>
            <person name="Omelchenko D."/>
            <person name="Novikova G."/>
            <person name="Obukhova E."/>
            <person name="Bogdanov V."/>
            <person name="Penin A."/>
            <person name="Logacheva M."/>
        </authorList>
    </citation>
    <scope>NUCLEOTIDE SEQUENCE</scope>
    <source>
        <strain evidence="3">Hsosn_3</strain>
        <tissue evidence="3">Leaf</tissue>
    </source>
</reference>
<evidence type="ECO:0000313" key="3">
    <source>
        <dbReference type="EMBL" id="KAK1352960.1"/>
    </source>
</evidence>
<evidence type="ECO:0000259" key="2">
    <source>
        <dbReference type="Pfam" id="PF07734"/>
    </source>
</evidence>
<proteinExistence type="predicted"/>
<evidence type="ECO:0000313" key="4">
    <source>
        <dbReference type="Proteomes" id="UP001237642"/>
    </source>
</evidence>
<dbReference type="Pfam" id="PF00646">
    <property type="entry name" value="F-box"/>
    <property type="match status" value="1"/>
</dbReference>
<dbReference type="Proteomes" id="UP001237642">
    <property type="component" value="Unassembled WGS sequence"/>
</dbReference>
<reference evidence="3" key="2">
    <citation type="submission" date="2023-05" db="EMBL/GenBank/DDBJ databases">
        <authorList>
            <person name="Schelkunov M.I."/>
        </authorList>
    </citation>
    <scope>NUCLEOTIDE SEQUENCE</scope>
    <source>
        <strain evidence="3">Hsosn_3</strain>
        <tissue evidence="3">Leaf</tissue>
    </source>
</reference>
<dbReference type="PANTHER" id="PTHR31672:SF13">
    <property type="entry name" value="F-BOX PROTEIN CPR30-LIKE"/>
    <property type="match status" value="1"/>
</dbReference>
<name>A0AAD8GRP6_9APIA</name>
<dbReference type="AlphaFoldDB" id="A0AAD8GRP6"/>
<dbReference type="InterPro" id="IPR036047">
    <property type="entry name" value="F-box-like_dom_sf"/>
</dbReference>
<dbReference type="InterPro" id="IPR006527">
    <property type="entry name" value="F-box-assoc_dom_typ1"/>
</dbReference>
<dbReference type="InterPro" id="IPR001810">
    <property type="entry name" value="F-box_dom"/>
</dbReference>
<dbReference type="PANTHER" id="PTHR31672">
    <property type="entry name" value="BNACNNG10540D PROTEIN"/>
    <property type="match status" value="1"/>
</dbReference>
<keyword evidence="4" id="KW-1185">Reference proteome</keyword>
<feature type="domain" description="F-box" evidence="1">
    <location>
        <begin position="9"/>
        <end position="45"/>
    </location>
</feature>
<dbReference type="EMBL" id="JAUIZM010000014">
    <property type="protein sequence ID" value="KAK1352960.1"/>
    <property type="molecule type" value="Genomic_DNA"/>
</dbReference>
<dbReference type="Gene3D" id="1.20.1280.50">
    <property type="match status" value="1"/>
</dbReference>
<dbReference type="SUPFAM" id="SSF81383">
    <property type="entry name" value="F-box domain"/>
    <property type="match status" value="1"/>
</dbReference>
<feature type="domain" description="F-box associated beta-propeller type 1" evidence="2">
    <location>
        <begin position="125"/>
        <end position="295"/>
    </location>
</feature>
<sequence length="372" mass="42768">MKVTSTTDLHEFILLSIFCFLPAKFIIRCRCVCKDWANLICQPYFPLEYLTRGKAPLQLLLEKDTDVILVQLDESSFPANSSIAIKSSFDLNIRRFFCSLPSSRLQIFTCQATGWILAVVDPYSCILRELHDAHLYNAITGQHIVVQLNVDHERWQNCALILAQKTNQLKLLIFHRKRTTFAEAAIQTIGTNLWRSIGEVYDCKGMPIFLNGRCHWLNDRSKVIISFDAEEEAFQVIHMPVCSQNYKSFNLGSLEGCLCLILITSSNALECWVMNKYCIRDSWTKICVFSVSTGPVSYNWKQDSTKFLEPLTYLKGELLMLVGRTAHIEKGGEKYSTMISYNPHSRKYRYVGFAILNEYLPMIGYDRLNLVM</sequence>
<protein>
    <recommendedName>
        <fullName evidence="5">F-box protein</fullName>
    </recommendedName>
</protein>
<gene>
    <name evidence="3" type="ORF">POM88_052798</name>
</gene>
<evidence type="ECO:0008006" key="5">
    <source>
        <dbReference type="Google" id="ProtNLM"/>
    </source>
</evidence>
<organism evidence="3 4">
    <name type="scientific">Heracleum sosnowskyi</name>
    <dbReference type="NCBI Taxonomy" id="360622"/>
    <lineage>
        <taxon>Eukaryota</taxon>
        <taxon>Viridiplantae</taxon>
        <taxon>Streptophyta</taxon>
        <taxon>Embryophyta</taxon>
        <taxon>Tracheophyta</taxon>
        <taxon>Spermatophyta</taxon>
        <taxon>Magnoliopsida</taxon>
        <taxon>eudicotyledons</taxon>
        <taxon>Gunneridae</taxon>
        <taxon>Pentapetalae</taxon>
        <taxon>asterids</taxon>
        <taxon>campanulids</taxon>
        <taxon>Apiales</taxon>
        <taxon>Apiaceae</taxon>
        <taxon>Apioideae</taxon>
        <taxon>apioid superclade</taxon>
        <taxon>Tordylieae</taxon>
        <taxon>Tordyliinae</taxon>
        <taxon>Heracleum</taxon>
    </lineage>
</organism>
<dbReference type="InterPro" id="IPR050796">
    <property type="entry name" value="SCF_F-box_component"/>
</dbReference>
<dbReference type="Pfam" id="PF07734">
    <property type="entry name" value="FBA_1"/>
    <property type="match status" value="1"/>
</dbReference>
<accession>A0AAD8GRP6</accession>
<evidence type="ECO:0000259" key="1">
    <source>
        <dbReference type="Pfam" id="PF00646"/>
    </source>
</evidence>